<sequence>MKLKEQVLLQRKQLEEIVASVLSYAKNYSDEIEVTINQSTGVGVSTRFGETESIEFNNDVILHITVYHKRCKGSISSTNLHPKMIKRMVKTAIEIAKYTSEDSCSGLADIKLLSYQSPDLKLFYPFDINIDKSIKLASQAEIYALNADKRIKNSEGSKFNSHYGIKVFGNSYGMLQSYCFSTHTMSICVIAQDNNSMERDYSYTIARKLKDLASPKCIGREAAKRAISRLSPCKLPTMKTPVIFTAEVATSLFSHLISAISGINIYRKSSFLSNSMGKKIFPNWLTIKEDPHVIGGLASSPFDNEGVKTNKCNIIKEGILQTWLLNTYSSRKLGLQTNGHAGGIYNWYINNQGVNFDDLLKEMDTGLVITELLGYGVNLVTGDYSRGAVGFWIEHGRIKYPVSEITIASNLKEMWSNIITIGNDIETRGNIQCGSVFLSAIQVAGQ</sequence>
<dbReference type="InterPro" id="IPR047657">
    <property type="entry name" value="PmbA"/>
</dbReference>
<dbReference type="InterPro" id="IPR035068">
    <property type="entry name" value="TldD/PmbA_N"/>
</dbReference>
<evidence type="ECO:0000259" key="2">
    <source>
        <dbReference type="Pfam" id="PF19290"/>
    </source>
</evidence>
<evidence type="ECO:0000313" key="3">
    <source>
        <dbReference type="EMBL" id="AMA65001.1"/>
    </source>
</evidence>
<keyword evidence="4" id="KW-1185">Reference proteome</keyword>
<dbReference type="InterPro" id="IPR045569">
    <property type="entry name" value="Metalloprtase-TldD/E_C"/>
</dbReference>
<dbReference type="RefSeq" id="WP_066283574.1">
    <property type="nucleotide sequence ID" value="NZ_CP013920.1"/>
</dbReference>
<proteinExistence type="predicted"/>
<accession>A0A0X9VMP2</accession>
<dbReference type="PANTHER" id="PTHR43421">
    <property type="entry name" value="METALLOPROTEASE PMBA"/>
    <property type="match status" value="1"/>
</dbReference>
<dbReference type="OrthoDB" id="9803618at2"/>
<reference evidence="3 4" key="1">
    <citation type="submission" date="2016-01" db="EMBL/GenBank/DDBJ databases">
        <title>Genome sequence of Ca. Arsenophonus lipopteni, the exclusive symbiont of a blood sucking fly Lipoptena cervi (Diptera: Hippoboscidae).</title>
        <authorList>
            <person name="Novakova E."/>
            <person name="Hypsa V."/>
            <person name="Nguyen P."/>
            <person name="Husnik F."/>
            <person name="Darby A.C."/>
        </authorList>
    </citation>
    <scope>NUCLEOTIDE SEQUENCE [LARGE SCALE GENOMIC DNA]</scope>
    <source>
        <strain evidence="3 4">CB</strain>
    </source>
</reference>
<dbReference type="GO" id="GO:0006508">
    <property type="term" value="P:proteolysis"/>
    <property type="evidence" value="ECO:0007669"/>
    <property type="project" value="InterPro"/>
</dbReference>
<dbReference type="AlphaFoldDB" id="A0A0X9VMP2"/>
<feature type="domain" description="Metalloprotease TldD/E C-terminal" evidence="1">
    <location>
        <begin position="237"/>
        <end position="445"/>
    </location>
</feature>
<dbReference type="InterPro" id="IPR036059">
    <property type="entry name" value="TldD/PmbA_sf"/>
</dbReference>
<dbReference type="GO" id="GO:0005829">
    <property type="term" value="C:cytosol"/>
    <property type="evidence" value="ECO:0007669"/>
    <property type="project" value="TreeGrafter"/>
</dbReference>
<dbReference type="Gene3D" id="3.30.2290.10">
    <property type="entry name" value="PmbA/TldD superfamily"/>
    <property type="match status" value="1"/>
</dbReference>
<evidence type="ECO:0000313" key="4">
    <source>
        <dbReference type="Proteomes" id="UP000069926"/>
    </source>
</evidence>
<dbReference type="PATRIC" id="fig|634113.3.peg.413"/>
<feature type="domain" description="Metalloprotease TldD/E central" evidence="2">
    <location>
        <begin position="125"/>
        <end position="230"/>
    </location>
</feature>
<dbReference type="PANTHER" id="PTHR43421:SF1">
    <property type="entry name" value="METALLOPROTEASE PMBA"/>
    <property type="match status" value="1"/>
</dbReference>
<dbReference type="Pfam" id="PF19290">
    <property type="entry name" value="PmbA_TldD_2nd"/>
    <property type="match status" value="1"/>
</dbReference>
<dbReference type="GO" id="GO:0008237">
    <property type="term" value="F:metallopeptidase activity"/>
    <property type="evidence" value="ECO:0007669"/>
    <property type="project" value="InterPro"/>
</dbReference>
<dbReference type="SUPFAM" id="SSF111283">
    <property type="entry name" value="Putative modulator of DNA gyrase, PmbA/TldD"/>
    <property type="match status" value="1"/>
</dbReference>
<evidence type="ECO:0000259" key="1">
    <source>
        <dbReference type="Pfam" id="PF19289"/>
    </source>
</evidence>
<name>A0A0X9VMP2_9GAMM</name>
<dbReference type="NCBIfam" id="NF008268">
    <property type="entry name" value="PRK11040.1"/>
    <property type="match status" value="1"/>
</dbReference>
<dbReference type="InterPro" id="IPR045570">
    <property type="entry name" value="Metalloprtase-TldD/E_cen_dom"/>
</dbReference>
<protein>
    <submittedName>
        <fullName evidence="3">Peptidase PmbA</fullName>
    </submittedName>
</protein>
<dbReference type="EMBL" id="CP013920">
    <property type="protein sequence ID" value="AMA65001.1"/>
    <property type="molecule type" value="Genomic_DNA"/>
</dbReference>
<gene>
    <name evidence="3" type="primary">pmbA</name>
    <name evidence="3" type="ORF">AUT07_00429</name>
</gene>
<dbReference type="KEGG" id="asy:AUT07_00429"/>
<dbReference type="Pfam" id="PF19289">
    <property type="entry name" value="PmbA_TldD_3rd"/>
    <property type="match status" value="1"/>
</dbReference>
<dbReference type="Proteomes" id="UP000069926">
    <property type="component" value="Chromosome"/>
</dbReference>
<organism evidence="3 4">
    <name type="scientific">Candidatus Arsenophonus lipoptenae</name>
    <dbReference type="NCBI Taxonomy" id="634113"/>
    <lineage>
        <taxon>Bacteria</taxon>
        <taxon>Pseudomonadati</taxon>
        <taxon>Pseudomonadota</taxon>
        <taxon>Gammaproteobacteria</taxon>
        <taxon>Enterobacterales</taxon>
        <taxon>Morganellaceae</taxon>
        <taxon>Arsenophonus</taxon>
    </lineage>
</organism>